<feature type="compositionally biased region" description="Basic and acidic residues" evidence="1">
    <location>
        <begin position="251"/>
        <end position="265"/>
    </location>
</feature>
<accession>A0A251VT03</accession>
<gene>
    <name evidence="3" type="ORF">HannXRQ_Chr01g0023571</name>
    <name evidence="2" type="ORF">HanXRQr2_Chr01g0035711</name>
</gene>
<feature type="compositionally biased region" description="Polar residues" evidence="1">
    <location>
        <begin position="517"/>
        <end position="529"/>
    </location>
</feature>
<proteinExistence type="predicted"/>
<feature type="region of interest" description="Disordered" evidence="1">
    <location>
        <begin position="1036"/>
        <end position="1187"/>
    </location>
</feature>
<feature type="compositionally biased region" description="Polar residues" evidence="1">
    <location>
        <begin position="321"/>
        <end position="336"/>
    </location>
</feature>
<feature type="compositionally biased region" description="Polar residues" evidence="1">
    <location>
        <begin position="609"/>
        <end position="621"/>
    </location>
</feature>
<feature type="region of interest" description="Disordered" evidence="1">
    <location>
        <begin position="202"/>
        <end position="265"/>
    </location>
</feature>
<dbReference type="Proteomes" id="UP000215914">
    <property type="component" value="Chromosome 1"/>
</dbReference>
<feature type="compositionally biased region" description="Basic and acidic residues" evidence="1">
    <location>
        <begin position="392"/>
        <end position="425"/>
    </location>
</feature>
<feature type="region of interest" description="Disordered" evidence="1">
    <location>
        <begin position="681"/>
        <end position="792"/>
    </location>
</feature>
<dbReference type="Gramene" id="mRNA:HanXRQr2_Chr01g0035711">
    <property type="protein sequence ID" value="mRNA:HanXRQr2_Chr01g0035711"/>
    <property type="gene ID" value="HanXRQr2_Chr01g0035711"/>
</dbReference>
<feature type="compositionally biased region" description="Low complexity" evidence="1">
    <location>
        <begin position="1098"/>
        <end position="1125"/>
    </location>
</feature>
<feature type="compositionally biased region" description="Basic and acidic residues" evidence="1">
    <location>
        <begin position="535"/>
        <end position="547"/>
    </location>
</feature>
<feature type="compositionally biased region" description="Basic and acidic residues" evidence="1">
    <location>
        <begin position="719"/>
        <end position="731"/>
    </location>
</feature>
<feature type="compositionally biased region" description="Basic residues" evidence="1">
    <location>
        <begin position="878"/>
        <end position="891"/>
    </location>
</feature>
<dbReference type="EMBL" id="CM007890">
    <property type="protein sequence ID" value="OTG37871.1"/>
    <property type="molecule type" value="Genomic_DNA"/>
</dbReference>
<feature type="compositionally biased region" description="Polar residues" evidence="1">
    <location>
        <begin position="379"/>
        <end position="391"/>
    </location>
</feature>
<dbReference type="AlphaFoldDB" id="A0A251VT03"/>
<feature type="compositionally biased region" description="Polar residues" evidence="1">
    <location>
        <begin position="840"/>
        <end position="859"/>
    </location>
</feature>
<sequence length="1187" mass="132107">MATAGEHDDGVANRHVVYLDTTLDTHLAMIVSDSDTVSDFKRKIMLEHHQLFPAIGDVKVECLKVKRKGSFYHLSDSMLVKSAFGATKRNWFASVDASRLEQNDGIQQLSKHKAGDQLALPWVTHSRSIERHDNHGSPSVHSKTAPLETASLVNQKVLNFDQLTSGDSCKDVSKNAEEDRLCNDKQMDCEPQEKLDTVNTDVNSKKRTRDVHNESPLQDAFGYGPSVKKKRKTQRGKSDVKASEETLGLTHDNDKVNDKGDENKRINKGEKCSDLDQAATVLLSIKGVGNETVADVAMVVENNIQQETPIVMSQKEKDSEALQTPTMENEVPSSLMSAPAGVTARGYLKRSTKHKAAENETSSTSIIKKLHNTNKEATKSSPQQNVGSNGQERADDQIDKHKDDSDISLKQRPELKLPGRKKEAAGCENTGEGKRRKTKKLFKHSDNLVGDISSIGLASVIDERKTDEVTEEALVDAKKGDDAVMNEVEILVENIEERSRKDFTDTNESAMNDDADISTTVKNTTQENVQGILDNLEKQNEKAEDATKKKKKRKNKKTDEVTEEALVDAKKGDDAVMNEVEISVENMEEKSRKDFTDTNESVMNNDADISTTVKNTTQVNAQGILDNLEKQNEKTEDATKKKKKRKNKKTDEVTEEALVDAKKGDDVVMNEVEILVENIEEKSRKDFTDTNESVMNNDADISTTEKNTTQENAQGILDNLEKQNEKTEDATKKKKKRKIKRTAGRNEDESITKHVNRDVCENVKESESGLLDTDRKDGEREQHEDSEKTLIDAKKGDDVIVKEVEVSVENIEEKSRKEITDTNDAVTVTNVDNLLPHSESPVNNDADISTGMNKSQVNVQGILDNVEKQNEKMDDTTKKKRKKKSKTKRSSGRNEDESVTKHVDDDVIENVKEAESSLPDADRKDGDKTNKTDKPQDLQSKHQSTDVELESKKSQSVDHHHLPEKTSKNVTASELSKVNNEVEIPENESKFFVDSRKDMKNTKVDSGNDRSQKLVSKNENSNVSVDVIKDPNITNIDKFKTPKRTRKIDAQKTSRQQLPLVQSRVKTVEKKKVNGLQKVKSLLNTPGTIFGDDGDSDSSTQAPSHKSSSSSSSSSEEDSSYSLYSIRNRSHARKGMEGAGKNNINSQNESKSPILGKLLRSSSAFKKAKVTASQVEDTVESVPDSQP</sequence>
<protein>
    <submittedName>
        <fullName evidence="3">Uncharacterized protein</fullName>
    </submittedName>
</protein>
<evidence type="ECO:0000313" key="4">
    <source>
        <dbReference type="Proteomes" id="UP000215914"/>
    </source>
</evidence>
<organism evidence="3 4">
    <name type="scientific">Helianthus annuus</name>
    <name type="common">Common sunflower</name>
    <dbReference type="NCBI Taxonomy" id="4232"/>
    <lineage>
        <taxon>Eukaryota</taxon>
        <taxon>Viridiplantae</taxon>
        <taxon>Streptophyta</taxon>
        <taxon>Embryophyta</taxon>
        <taxon>Tracheophyta</taxon>
        <taxon>Spermatophyta</taxon>
        <taxon>Magnoliopsida</taxon>
        <taxon>eudicotyledons</taxon>
        <taxon>Gunneridae</taxon>
        <taxon>Pentapetalae</taxon>
        <taxon>asterids</taxon>
        <taxon>campanulids</taxon>
        <taxon>Asterales</taxon>
        <taxon>Asteraceae</taxon>
        <taxon>Asteroideae</taxon>
        <taxon>Heliantheae alliance</taxon>
        <taxon>Heliantheae</taxon>
        <taxon>Helianthus</taxon>
    </lineage>
</organism>
<reference evidence="2 4" key="1">
    <citation type="journal article" date="2017" name="Nature">
        <title>The sunflower genome provides insights into oil metabolism, flowering and Asterid evolution.</title>
        <authorList>
            <person name="Badouin H."/>
            <person name="Gouzy J."/>
            <person name="Grassa C.J."/>
            <person name="Murat F."/>
            <person name="Staton S.E."/>
            <person name="Cottret L."/>
            <person name="Lelandais-Briere C."/>
            <person name="Owens G.L."/>
            <person name="Carrere S."/>
            <person name="Mayjonade B."/>
            <person name="Legrand L."/>
            <person name="Gill N."/>
            <person name="Kane N.C."/>
            <person name="Bowers J.E."/>
            <person name="Hubner S."/>
            <person name="Bellec A."/>
            <person name="Berard A."/>
            <person name="Berges H."/>
            <person name="Blanchet N."/>
            <person name="Boniface M.C."/>
            <person name="Brunel D."/>
            <person name="Catrice O."/>
            <person name="Chaidir N."/>
            <person name="Claudel C."/>
            <person name="Donnadieu C."/>
            <person name="Faraut T."/>
            <person name="Fievet G."/>
            <person name="Helmstetter N."/>
            <person name="King M."/>
            <person name="Knapp S.J."/>
            <person name="Lai Z."/>
            <person name="Le Paslier M.C."/>
            <person name="Lippi Y."/>
            <person name="Lorenzon L."/>
            <person name="Mandel J.R."/>
            <person name="Marage G."/>
            <person name="Marchand G."/>
            <person name="Marquand E."/>
            <person name="Bret-Mestries E."/>
            <person name="Morien E."/>
            <person name="Nambeesan S."/>
            <person name="Nguyen T."/>
            <person name="Pegot-Espagnet P."/>
            <person name="Pouilly N."/>
            <person name="Raftis F."/>
            <person name="Sallet E."/>
            <person name="Schiex T."/>
            <person name="Thomas J."/>
            <person name="Vandecasteele C."/>
            <person name="Vares D."/>
            <person name="Vear F."/>
            <person name="Vautrin S."/>
            <person name="Crespi M."/>
            <person name="Mangin B."/>
            <person name="Burke J.M."/>
            <person name="Salse J."/>
            <person name="Munos S."/>
            <person name="Vincourt P."/>
            <person name="Rieseberg L.H."/>
            <person name="Langlade N.B."/>
        </authorList>
    </citation>
    <scope>NUCLEOTIDE SEQUENCE [LARGE SCALE GENOMIC DNA]</scope>
    <source>
        <strain evidence="4">cv. SF193</strain>
        <tissue evidence="2">Leaves</tissue>
    </source>
</reference>
<feature type="compositionally biased region" description="Basic and acidic residues" evidence="1">
    <location>
        <begin position="627"/>
        <end position="639"/>
    </location>
</feature>
<dbReference type="OMA" id="RENANPK"/>
<feature type="compositionally biased region" description="Basic and acidic residues" evidence="1">
    <location>
        <begin position="892"/>
        <end position="967"/>
    </location>
</feature>
<keyword evidence="4" id="KW-1185">Reference proteome</keyword>
<dbReference type="EMBL" id="MNCJ02000316">
    <property type="protein sequence ID" value="KAF5823195.1"/>
    <property type="molecule type" value="Genomic_DNA"/>
</dbReference>
<feature type="region of interest" description="Disordered" evidence="1">
    <location>
        <begin position="830"/>
        <end position="1020"/>
    </location>
</feature>
<feature type="region of interest" description="Disordered" evidence="1">
    <location>
        <begin position="372"/>
        <end position="439"/>
    </location>
</feature>
<name>A0A251VT03_HELAN</name>
<evidence type="ECO:0000313" key="3">
    <source>
        <dbReference type="EMBL" id="OTG37871.1"/>
    </source>
</evidence>
<feature type="compositionally biased region" description="Basic and acidic residues" evidence="1">
    <location>
        <begin position="987"/>
        <end position="1012"/>
    </location>
</feature>
<feature type="region of interest" description="Disordered" evidence="1">
    <location>
        <begin position="499"/>
        <end position="565"/>
    </location>
</feature>
<feature type="compositionally biased region" description="Basic and acidic residues" evidence="1">
    <location>
        <begin position="865"/>
        <end position="877"/>
    </location>
</feature>
<feature type="region of interest" description="Disordered" evidence="1">
    <location>
        <begin position="609"/>
        <end position="656"/>
    </location>
</feature>
<feature type="compositionally biased region" description="Polar residues" evidence="1">
    <location>
        <begin position="968"/>
        <end position="979"/>
    </location>
</feature>
<evidence type="ECO:0000256" key="1">
    <source>
        <dbReference type="SAM" id="MobiDB-lite"/>
    </source>
</evidence>
<reference evidence="2" key="3">
    <citation type="submission" date="2020-06" db="EMBL/GenBank/DDBJ databases">
        <title>Helianthus annuus Genome sequencing and assembly Release 2.</title>
        <authorList>
            <person name="Gouzy J."/>
            <person name="Langlade N."/>
            <person name="Munos S."/>
        </authorList>
    </citation>
    <scope>NUCLEOTIDE SEQUENCE</scope>
    <source>
        <tissue evidence="2">Leaves</tissue>
    </source>
</reference>
<reference evidence="3" key="2">
    <citation type="submission" date="2017-02" db="EMBL/GenBank/DDBJ databases">
        <title>Sunflower complete genome.</title>
        <authorList>
            <person name="Langlade N."/>
            <person name="Munos S."/>
        </authorList>
    </citation>
    <scope>NUCLEOTIDE SEQUENCE [LARGE SCALE GENOMIC DNA]</scope>
    <source>
        <tissue evidence="3">Leaves</tissue>
    </source>
</reference>
<feature type="compositionally biased region" description="Polar residues" evidence="1">
    <location>
        <begin position="690"/>
        <end position="713"/>
    </location>
</feature>
<feature type="compositionally biased region" description="Basic residues" evidence="1">
    <location>
        <begin position="732"/>
        <end position="743"/>
    </location>
</feature>
<dbReference type="InParanoid" id="A0A251VT03"/>
<dbReference type="OrthoDB" id="1093005at2759"/>
<feature type="region of interest" description="Disordered" evidence="1">
    <location>
        <begin position="313"/>
        <end position="339"/>
    </location>
</feature>
<evidence type="ECO:0000313" key="2">
    <source>
        <dbReference type="EMBL" id="KAF5823195.1"/>
    </source>
</evidence>
<feature type="compositionally biased region" description="Basic and acidic residues" evidence="1">
    <location>
        <begin position="744"/>
        <end position="792"/>
    </location>
</feature>
<feature type="compositionally biased region" description="Polar residues" evidence="1">
    <location>
        <begin position="1142"/>
        <end position="1151"/>
    </location>
</feature>
<feature type="region of interest" description="Disordered" evidence="1">
    <location>
        <begin position="347"/>
        <end position="366"/>
    </location>
</feature>